<dbReference type="Proteomes" id="UP000789901">
    <property type="component" value="Unassembled WGS sequence"/>
</dbReference>
<feature type="compositionally biased region" description="Polar residues" evidence="1">
    <location>
        <begin position="1"/>
        <end position="19"/>
    </location>
</feature>
<dbReference type="EMBL" id="CAJVQB010020601">
    <property type="protein sequence ID" value="CAG8794876.1"/>
    <property type="molecule type" value="Genomic_DNA"/>
</dbReference>
<keyword evidence="3" id="KW-1185">Reference proteome</keyword>
<comment type="caution">
    <text evidence="2">The sequence shown here is derived from an EMBL/GenBank/DDBJ whole genome shotgun (WGS) entry which is preliminary data.</text>
</comment>
<proteinExistence type="predicted"/>
<protein>
    <submittedName>
        <fullName evidence="2">46421_t:CDS:1</fullName>
    </submittedName>
</protein>
<evidence type="ECO:0000313" key="2">
    <source>
        <dbReference type="EMBL" id="CAG8794876.1"/>
    </source>
</evidence>
<name>A0ABN7VRN1_GIGMA</name>
<organism evidence="2 3">
    <name type="scientific">Gigaspora margarita</name>
    <dbReference type="NCBI Taxonomy" id="4874"/>
    <lineage>
        <taxon>Eukaryota</taxon>
        <taxon>Fungi</taxon>
        <taxon>Fungi incertae sedis</taxon>
        <taxon>Mucoromycota</taxon>
        <taxon>Glomeromycotina</taxon>
        <taxon>Glomeromycetes</taxon>
        <taxon>Diversisporales</taxon>
        <taxon>Gigasporaceae</taxon>
        <taxon>Gigaspora</taxon>
    </lineage>
</organism>
<evidence type="ECO:0000256" key="1">
    <source>
        <dbReference type="SAM" id="MobiDB-lite"/>
    </source>
</evidence>
<gene>
    <name evidence="2" type="ORF">GMARGA_LOCUS21871</name>
</gene>
<reference evidence="2 3" key="1">
    <citation type="submission" date="2021-06" db="EMBL/GenBank/DDBJ databases">
        <authorList>
            <person name="Kallberg Y."/>
            <person name="Tangrot J."/>
            <person name="Rosling A."/>
        </authorList>
    </citation>
    <scope>NUCLEOTIDE SEQUENCE [LARGE SCALE GENOMIC DNA]</scope>
    <source>
        <strain evidence="2 3">120-4 pot B 10/14</strain>
    </source>
</reference>
<evidence type="ECO:0000313" key="3">
    <source>
        <dbReference type="Proteomes" id="UP000789901"/>
    </source>
</evidence>
<accession>A0ABN7VRN1</accession>
<feature type="non-terminal residue" evidence="2">
    <location>
        <position position="53"/>
    </location>
</feature>
<feature type="region of interest" description="Disordered" evidence="1">
    <location>
        <begin position="1"/>
        <end position="20"/>
    </location>
</feature>
<sequence>MLTKTLKTQQHRLLQSGETGTELDKRQYEITRNSEITTLKLQQYGMILTTVIL</sequence>